<evidence type="ECO:0000313" key="5">
    <source>
        <dbReference type="Proteomes" id="UP000198844"/>
    </source>
</evidence>
<dbReference type="PANTHER" id="PTHR43080">
    <property type="entry name" value="CBS DOMAIN-CONTAINING PROTEIN CBSX3, MITOCHONDRIAL"/>
    <property type="match status" value="1"/>
</dbReference>
<protein>
    <submittedName>
        <fullName evidence="4">CBS domain-containing protein</fullName>
    </submittedName>
</protein>
<keyword evidence="1 2" id="KW-0129">CBS domain</keyword>
<dbReference type="PROSITE" id="PS51371">
    <property type="entry name" value="CBS"/>
    <property type="match status" value="2"/>
</dbReference>
<evidence type="ECO:0000256" key="2">
    <source>
        <dbReference type="PROSITE-ProRule" id="PRU00703"/>
    </source>
</evidence>
<dbReference type="Pfam" id="PF00571">
    <property type="entry name" value="CBS"/>
    <property type="match status" value="2"/>
</dbReference>
<reference evidence="4 5" key="1">
    <citation type="submission" date="2016-10" db="EMBL/GenBank/DDBJ databases">
        <authorList>
            <person name="de Groot N.N."/>
        </authorList>
    </citation>
    <scope>NUCLEOTIDE SEQUENCE [LARGE SCALE GENOMIC DNA]</scope>
    <source>
        <strain evidence="4 5">LMG 27731</strain>
    </source>
</reference>
<proteinExistence type="predicted"/>
<evidence type="ECO:0000259" key="3">
    <source>
        <dbReference type="PROSITE" id="PS51371"/>
    </source>
</evidence>
<dbReference type="RefSeq" id="WP_093646269.1">
    <property type="nucleotide sequence ID" value="NZ_FPBH01000045.1"/>
</dbReference>
<name>A0A1I7EQ07_9BURK</name>
<dbReference type="AlphaFoldDB" id="A0A1I7EQ07"/>
<gene>
    <name evidence="4" type="ORF">SAMN05192563_104527</name>
</gene>
<dbReference type="InterPro" id="IPR046342">
    <property type="entry name" value="CBS_dom_sf"/>
</dbReference>
<accession>A0A1I7EQ07</accession>
<organism evidence="4 5">
    <name type="scientific">Paraburkholderia aspalathi</name>
    <dbReference type="NCBI Taxonomy" id="1324617"/>
    <lineage>
        <taxon>Bacteria</taxon>
        <taxon>Pseudomonadati</taxon>
        <taxon>Pseudomonadota</taxon>
        <taxon>Betaproteobacteria</taxon>
        <taxon>Burkholderiales</taxon>
        <taxon>Burkholderiaceae</taxon>
        <taxon>Paraburkholderia</taxon>
    </lineage>
</organism>
<dbReference type="InterPro" id="IPR000644">
    <property type="entry name" value="CBS_dom"/>
</dbReference>
<dbReference type="OrthoDB" id="9794094at2"/>
<dbReference type="PANTHER" id="PTHR43080:SF2">
    <property type="entry name" value="CBS DOMAIN-CONTAINING PROTEIN"/>
    <property type="match status" value="1"/>
</dbReference>
<evidence type="ECO:0000313" key="4">
    <source>
        <dbReference type="EMBL" id="SFU26004.1"/>
    </source>
</evidence>
<dbReference type="Gene3D" id="3.10.580.10">
    <property type="entry name" value="CBS-domain"/>
    <property type="match status" value="1"/>
</dbReference>
<sequence>MVAVSEIMTRVPVKLAPADSMQRAAELMHALDVSAIPVCDSNVLVGMVTDRDVLFRGVSQGKNAHTVVSEVCTRNVKRCYEYDDVDTVRETMQAEQISRLPVVNRDQELVGIVSLGDLATWADKDTGDAPGPTSRQSVRVR</sequence>
<feature type="domain" description="CBS" evidence="3">
    <location>
        <begin position="72"/>
        <end position="129"/>
    </location>
</feature>
<dbReference type="InterPro" id="IPR051257">
    <property type="entry name" value="Diverse_CBS-Domain"/>
</dbReference>
<evidence type="ECO:0000256" key="1">
    <source>
        <dbReference type="ARBA" id="ARBA00023122"/>
    </source>
</evidence>
<dbReference type="SMART" id="SM00116">
    <property type="entry name" value="CBS"/>
    <property type="match status" value="2"/>
</dbReference>
<dbReference type="EMBL" id="FPBH01000045">
    <property type="protein sequence ID" value="SFU26004.1"/>
    <property type="molecule type" value="Genomic_DNA"/>
</dbReference>
<dbReference type="Proteomes" id="UP000198844">
    <property type="component" value="Unassembled WGS sequence"/>
</dbReference>
<feature type="domain" description="CBS" evidence="3">
    <location>
        <begin position="8"/>
        <end position="67"/>
    </location>
</feature>
<dbReference type="SUPFAM" id="SSF54631">
    <property type="entry name" value="CBS-domain pair"/>
    <property type="match status" value="1"/>
</dbReference>